<organism evidence="2 3">
    <name type="scientific">Crocuta crocuta</name>
    <name type="common">Spotted hyena</name>
    <dbReference type="NCBI Taxonomy" id="9678"/>
    <lineage>
        <taxon>Eukaryota</taxon>
        <taxon>Metazoa</taxon>
        <taxon>Chordata</taxon>
        <taxon>Craniata</taxon>
        <taxon>Vertebrata</taxon>
        <taxon>Euteleostomi</taxon>
        <taxon>Mammalia</taxon>
        <taxon>Eutheria</taxon>
        <taxon>Laurasiatheria</taxon>
        <taxon>Carnivora</taxon>
        <taxon>Feliformia</taxon>
        <taxon>Hyaenidae</taxon>
        <taxon>Crocuta</taxon>
    </lineage>
</organism>
<name>A0A6G1A912_CROCR</name>
<feature type="non-terminal residue" evidence="2">
    <location>
        <position position="158"/>
    </location>
</feature>
<dbReference type="GO" id="GO:0005126">
    <property type="term" value="F:cytokine receptor binding"/>
    <property type="evidence" value="ECO:0007669"/>
    <property type="project" value="TreeGrafter"/>
</dbReference>
<dbReference type="PANTHER" id="PTHR38652:SF1">
    <property type="entry name" value="INTERLEUKIN-31"/>
    <property type="match status" value="1"/>
</dbReference>
<accession>A0A6G1A912</accession>
<keyword evidence="1" id="KW-0732">Signal</keyword>
<feature type="signal peptide" evidence="1">
    <location>
        <begin position="1"/>
        <end position="25"/>
    </location>
</feature>
<proteinExistence type="predicted"/>
<dbReference type="GO" id="GO:0005615">
    <property type="term" value="C:extracellular space"/>
    <property type="evidence" value="ECO:0007669"/>
    <property type="project" value="TreeGrafter"/>
</dbReference>
<dbReference type="GO" id="GO:0005125">
    <property type="term" value="F:cytokine activity"/>
    <property type="evidence" value="ECO:0007669"/>
    <property type="project" value="TreeGrafter"/>
</dbReference>
<feature type="chain" id="PRO_5026088212" evidence="1">
    <location>
        <begin position="26"/>
        <end position="158"/>
    </location>
</feature>
<dbReference type="AlphaFoldDB" id="A0A6G1A912"/>
<evidence type="ECO:0000256" key="1">
    <source>
        <dbReference type="SAM" id="SignalP"/>
    </source>
</evidence>
<feature type="non-terminal residue" evidence="2">
    <location>
        <position position="1"/>
    </location>
</feature>
<protein>
    <submittedName>
        <fullName evidence="2">IL31 protein</fullName>
    </submittedName>
</protein>
<evidence type="ECO:0000313" key="2">
    <source>
        <dbReference type="EMBL" id="KAF0872064.1"/>
    </source>
</evidence>
<dbReference type="EMBL" id="VOAJ01006379">
    <property type="protein sequence ID" value="KAF0872064.1"/>
    <property type="molecule type" value="Genomic_DNA"/>
</dbReference>
<dbReference type="InterPro" id="IPR027987">
    <property type="entry name" value="IL-31"/>
</dbReference>
<sequence length="158" mass="17564">SLSPGPARFALFLLCCMEASLFSHMAPTRRLPASDIRKIILELRPLSKRLLEDYQETGVPASNHSSLPLPCLTSDSQPPHINSSAVLPYFRAIRRLPDKNTIDKIIEQLDKLTSQHEPETEVSMPADNFQCKSFILTVLQQFSACLDGMLKSLSSGPQ</sequence>
<dbReference type="Pfam" id="PF15209">
    <property type="entry name" value="IL31"/>
    <property type="match status" value="1"/>
</dbReference>
<gene>
    <name evidence="2" type="primary">Il31</name>
    <name evidence="2" type="ORF">FOF47_R16258</name>
</gene>
<dbReference type="PANTHER" id="PTHR38652">
    <property type="entry name" value="INTERLEUKIN-31"/>
    <property type="match status" value="1"/>
</dbReference>
<dbReference type="Proteomes" id="UP000475037">
    <property type="component" value="Unassembled WGS sequence"/>
</dbReference>
<comment type="caution">
    <text evidence="2">The sequence shown here is derived from an EMBL/GenBank/DDBJ whole genome shotgun (WGS) entry which is preliminary data.</text>
</comment>
<keyword evidence="3" id="KW-1185">Reference proteome</keyword>
<reference evidence="2 3" key="1">
    <citation type="submission" date="2019-11" db="EMBL/GenBank/DDBJ databases">
        <authorList>
            <person name="Yang C."/>
            <person name="Li F."/>
        </authorList>
    </citation>
    <scope>NUCLEOTIDE SEQUENCE [LARGE SCALE GENOMIC DNA]</scope>
    <source>
        <strain evidence="2">KB4526</strain>
        <tissue evidence="2">Muscle</tissue>
    </source>
</reference>
<evidence type="ECO:0000313" key="3">
    <source>
        <dbReference type="Proteomes" id="UP000475037"/>
    </source>
</evidence>